<evidence type="ECO:0000256" key="8">
    <source>
        <dbReference type="ARBA" id="ARBA00023098"/>
    </source>
</evidence>
<reference evidence="12 13" key="1">
    <citation type="submission" date="2018-08" db="EMBL/GenBank/DDBJ databases">
        <title>Bacillus jemisoniae sp. nov., Bacillus chryseoplanitiae sp. nov., Bacillus resnikiae sp. nov., and Bacillus frankliniae sp. nov., isolated from Viking spacecraft and associated surfaces.</title>
        <authorList>
            <person name="Seuylemezian A."/>
            <person name="Vaishampayan P."/>
        </authorList>
    </citation>
    <scope>NUCLEOTIDE SEQUENCE [LARGE SCALE GENOMIC DNA]</scope>
    <source>
        <strain evidence="12 13">JJ-247</strain>
    </source>
</reference>
<dbReference type="PROSITE" id="PS50146">
    <property type="entry name" value="DAGK"/>
    <property type="match status" value="1"/>
</dbReference>
<evidence type="ECO:0000256" key="6">
    <source>
        <dbReference type="ARBA" id="ARBA00022777"/>
    </source>
</evidence>
<dbReference type="OrthoDB" id="142078at2"/>
<dbReference type="Proteomes" id="UP000265816">
    <property type="component" value="Unassembled WGS sequence"/>
</dbReference>
<dbReference type="Pfam" id="PF00781">
    <property type="entry name" value="DAGK_cat"/>
    <property type="match status" value="1"/>
</dbReference>
<dbReference type="SMART" id="SM00046">
    <property type="entry name" value="DAGKc"/>
    <property type="match status" value="1"/>
</dbReference>
<keyword evidence="7" id="KW-0067">ATP-binding</keyword>
<dbReference type="InterPro" id="IPR050187">
    <property type="entry name" value="Lipid_Phosphate_FormReg"/>
</dbReference>
<dbReference type="GO" id="GO:0005524">
    <property type="term" value="F:ATP binding"/>
    <property type="evidence" value="ECO:0007669"/>
    <property type="project" value="UniProtKB-KW"/>
</dbReference>
<comment type="similarity">
    <text evidence="2">Belongs to the diacylglycerol/lipid kinase family.</text>
</comment>
<dbReference type="PANTHER" id="PTHR12358">
    <property type="entry name" value="SPHINGOSINE KINASE"/>
    <property type="match status" value="1"/>
</dbReference>
<evidence type="ECO:0000256" key="9">
    <source>
        <dbReference type="ARBA" id="ARBA00023209"/>
    </source>
</evidence>
<evidence type="ECO:0000256" key="10">
    <source>
        <dbReference type="ARBA" id="ARBA00023264"/>
    </source>
</evidence>
<keyword evidence="10" id="KW-1208">Phospholipid metabolism</keyword>
<keyword evidence="8" id="KW-0443">Lipid metabolism</keyword>
<dbReference type="InterPro" id="IPR001206">
    <property type="entry name" value="Diacylglycerol_kinase_cat_dom"/>
</dbReference>
<dbReference type="RefSeq" id="WP_119112553.1">
    <property type="nucleotide sequence ID" value="NZ_CBCSEO010000002.1"/>
</dbReference>
<dbReference type="GO" id="GO:0004143">
    <property type="term" value="F:ATP-dependent diacylglycerol kinase activity"/>
    <property type="evidence" value="ECO:0007669"/>
    <property type="project" value="TreeGrafter"/>
</dbReference>
<comment type="caution">
    <text evidence="12">The sequence shown here is derived from an EMBL/GenBank/DDBJ whole genome shotgun (WGS) entry which is preliminary data.</text>
</comment>
<feature type="domain" description="DAGKc" evidence="11">
    <location>
        <begin position="1"/>
        <end position="132"/>
    </location>
</feature>
<dbReference type="InterPro" id="IPR005218">
    <property type="entry name" value="Diacylglycerol/lipid_kinase"/>
</dbReference>
<keyword evidence="4" id="KW-0808">Transferase</keyword>
<organism evidence="12 13">
    <name type="scientific">Mesobacillus zeae</name>
    <dbReference type="NCBI Taxonomy" id="1917180"/>
    <lineage>
        <taxon>Bacteria</taxon>
        <taxon>Bacillati</taxon>
        <taxon>Bacillota</taxon>
        <taxon>Bacilli</taxon>
        <taxon>Bacillales</taxon>
        <taxon>Bacillaceae</taxon>
        <taxon>Mesobacillus</taxon>
    </lineage>
</organism>
<dbReference type="SUPFAM" id="SSF111331">
    <property type="entry name" value="NAD kinase/diacylglycerol kinase-like"/>
    <property type="match status" value="1"/>
</dbReference>
<dbReference type="AlphaFoldDB" id="A0A398BD59"/>
<proteinExistence type="inferred from homology"/>
<evidence type="ECO:0000256" key="5">
    <source>
        <dbReference type="ARBA" id="ARBA00022741"/>
    </source>
</evidence>
<dbReference type="GO" id="GO:0005886">
    <property type="term" value="C:plasma membrane"/>
    <property type="evidence" value="ECO:0007669"/>
    <property type="project" value="TreeGrafter"/>
</dbReference>
<dbReference type="InterPro" id="IPR017438">
    <property type="entry name" value="ATP-NAD_kinase_N"/>
</dbReference>
<keyword evidence="9" id="KW-0594">Phospholipid biosynthesis</keyword>
<evidence type="ECO:0000256" key="4">
    <source>
        <dbReference type="ARBA" id="ARBA00022679"/>
    </source>
</evidence>
<dbReference type="GO" id="GO:0008654">
    <property type="term" value="P:phospholipid biosynthetic process"/>
    <property type="evidence" value="ECO:0007669"/>
    <property type="project" value="UniProtKB-KW"/>
</dbReference>
<evidence type="ECO:0000259" key="11">
    <source>
        <dbReference type="PROSITE" id="PS50146"/>
    </source>
</evidence>
<evidence type="ECO:0000256" key="3">
    <source>
        <dbReference type="ARBA" id="ARBA00022516"/>
    </source>
</evidence>
<dbReference type="Gene3D" id="2.60.200.40">
    <property type="match status" value="1"/>
</dbReference>
<keyword evidence="13" id="KW-1185">Reference proteome</keyword>
<protein>
    <submittedName>
        <fullName evidence="12">YegS/Rv2252/BmrU family lipid kinase</fullName>
    </submittedName>
</protein>
<name>A0A398BD59_9BACI</name>
<gene>
    <name evidence="12" type="ORF">D1970_09125</name>
</gene>
<comment type="cofactor">
    <cofactor evidence="1">
        <name>Mg(2+)</name>
        <dbReference type="ChEBI" id="CHEBI:18420"/>
    </cofactor>
</comment>
<dbReference type="NCBIfam" id="TIGR00147">
    <property type="entry name" value="YegS/Rv2252/BmrU family lipid kinase"/>
    <property type="match status" value="1"/>
</dbReference>
<keyword evidence="6 12" id="KW-0418">Kinase</keyword>
<dbReference type="InterPro" id="IPR045540">
    <property type="entry name" value="YegS/DAGK_C"/>
</dbReference>
<dbReference type="EMBL" id="QWVT01000015">
    <property type="protein sequence ID" value="RID85700.1"/>
    <property type="molecule type" value="Genomic_DNA"/>
</dbReference>
<evidence type="ECO:0000256" key="1">
    <source>
        <dbReference type="ARBA" id="ARBA00001946"/>
    </source>
</evidence>
<sequence length="298" mass="32962">MRFSKALLIYNGNAGQKNIDLSLGASVPVLSSAIPDLHIIQTERQGHATELCERYGSEVDAVFILGGDGTVHECTNGLARLEKPPVIGLLPGGTCNDFSRTLGIDQDIRRASEQLINGVIVPVDAIKIDDGYSLNFWGIGLIAQTSLNIEDSEKDRFGKIGYFLSAIRTVKDMEHFEYTIEMDGKEIRGEAKMIIAMNGSYIGTNQLPFQGIRYDDGLIDLFIIKNTNLTLIKEILTNDPTVNPNTLSNEIDHFTAKQIKVETSNVTEADMDGEVYTETPSQIAVLKHRFRMLKPENV</sequence>
<keyword evidence="3" id="KW-0444">Lipid biosynthesis</keyword>
<dbReference type="InterPro" id="IPR016064">
    <property type="entry name" value="NAD/diacylglycerol_kinase_sf"/>
</dbReference>
<dbReference type="PANTHER" id="PTHR12358:SF107">
    <property type="entry name" value="LIPID KINASE BMRU-RELATED"/>
    <property type="match status" value="1"/>
</dbReference>
<evidence type="ECO:0000313" key="13">
    <source>
        <dbReference type="Proteomes" id="UP000265816"/>
    </source>
</evidence>
<dbReference type="Gene3D" id="3.40.50.10330">
    <property type="entry name" value="Probable inorganic polyphosphate/atp-NAD kinase, domain 1"/>
    <property type="match status" value="1"/>
</dbReference>
<accession>A0A398BD59</accession>
<keyword evidence="5" id="KW-0547">Nucleotide-binding</keyword>
<dbReference type="Pfam" id="PF19279">
    <property type="entry name" value="YegS_C"/>
    <property type="match status" value="1"/>
</dbReference>
<evidence type="ECO:0000256" key="2">
    <source>
        <dbReference type="ARBA" id="ARBA00005983"/>
    </source>
</evidence>
<evidence type="ECO:0000313" key="12">
    <source>
        <dbReference type="EMBL" id="RID85700.1"/>
    </source>
</evidence>
<evidence type="ECO:0000256" key="7">
    <source>
        <dbReference type="ARBA" id="ARBA00022840"/>
    </source>
</evidence>